<protein>
    <submittedName>
        <fullName evidence="1">Uncharacterized protein</fullName>
    </submittedName>
</protein>
<comment type="caution">
    <text evidence="1">The sequence shown here is derived from an EMBL/GenBank/DDBJ whole genome shotgun (WGS) entry which is preliminary data.</text>
</comment>
<dbReference type="AlphaFoldDB" id="A0A6A1UUI5"/>
<keyword evidence="2" id="KW-1185">Reference proteome</keyword>
<dbReference type="OrthoDB" id="1112308at2759"/>
<reference evidence="1 2" key="1">
    <citation type="journal article" date="2019" name="Plant Biotechnol. J.">
        <title>The red bayberry genome and genetic basis of sex determination.</title>
        <authorList>
            <person name="Jia H.M."/>
            <person name="Jia H.J."/>
            <person name="Cai Q.L."/>
            <person name="Wang Y."/>
            <person name="Zhao H.B."/>
            <person name="Yang W.F."/>
            <person name="Wang G.Y."/>
            <person name="Li Y.H."/>
            <person name="Zhan D.L."/>
            <person name="Shen Y.T."/>
            <person name="Niu Q.F."/>
            <person name="Chang L."/>
            <person name="Qiu J."/>
            <person name="Zhao L."/>
            <person name="Xie H.B."/>
            <person name="Fu W.Y."/>
            <person name="Jin J."/>
            <person name="Li X.W."/>
            <person name="Jiao Y."/>
            <person name="Zhou C.C."/>
            <person name="Tu T."/>
            <person name="Chai C.Y."/>
            <person name="Gao J.L."/>
            <person name="Fan L.J."/>
            <person name="van de Weg E."/>
            <person name="Wang J.Y."/>
            <person name="Gao Z.S."/>
        </authorList>
    </citation>
    <scope>NUCLEOTIDE SEQUENCE [LARGE SCALE GENOMIC DNA]</scope>
    <source>
        <tissue evidence="1">Leaves</tissue>
    </source>
</reference>
<dbReference type="Proteomes" id="UP000516437">
    <property type="component" value="Chromosome 8"/>
</dbReference>
<sequence>MLHRTEKKARENHRDSETQWTRLKYLDPLSLRRKTEFRSPTPRNPLFFYVNLAKIEIVLGKLEKFDSLMTAAAAATAPEAAAEDKK</sequence>
<evidence type="ECO:0000313" key="1">
    <source>
        <dbReference type="EMBL" id="KAB1202720.1"/>
    </source>
</evidence>
<organism evidence="1 2">
    <name type="scientific">Morella rubra</name>
    <name type="common">Chinese bayberry</name>
    <dbReference type="NCBI Taxonomy" id="262757"/>
    <lineage>
        <taxon>Eukaryota</taxon>
        <taxon>Viridiplantae</taxon>
        <taxon>Streptophyta</taxon>
        <taxon>Embryophyta</taxon>
        <taxon>Tracheophyta</taxon>
        <taxon>Spermatophyta</taxon>
        <taxon>Magnoliopsida</taxon>
        <taxon>eudicotyledons</taxon>
        <taxon>Gunneridae</taxon>
        <taxon>Pentapetalae</taxon>
        <taxon>rosids</taxon>
        <taxon>fabids</taxon>
        <taxon>Fagales</taxon>
        <taxon>Myricaceae</taxon>
        <taxon>Morella</taxon>
    </lineage>
</organism>
<dbReference type="EMBL" id="RXIC02000026">
    <property type="protein sequence ID" value="KAB1202720.1"/>
    <property type="molecule type" value="Genomic_DNA"/>
</dbReference>
<accession>A0A6A1UUI5</accession>
<evidence type="ECO:0000313" key="2">
    <source>
        <dbReference type="Proteomes" id="UP000516437"/>
    </source>
</evidence>
<gene>
    <name evidence="1" type="ORF">CJ030_MR8G002220</name>
</gene>
<proteinExistence type="predicted"/>
<name>A0A6A1UUI5_9ROSI</name>